<keyword evidence="2" id="KW-0804">Transcription</keyword>
<gene>
    <name evidence="4" type="ORF">ACFO9K_21140</name>
</gene>
<dbReference type="InterPro" id="IPR036388">
    <property type="entry name" value="WH-like_DNA-bd_sf"/>
</dbReference>
<dbReference type="InterPro" id="IPR007050">
    <property type="entry name" value="HTH_bacterioopsin"/>
</dbReference>
<dbReference type="Gene3D" id="1.10.10.10">
    <property type="entry name" value="Winged helix-like DNA-binding domain superfamily/Winged helix DNA-binding domain"/>
    <property type="match status" value="1"/>
</dbReference>
<dbReference type="EMBL" id="JBHSHT010000003">
    <property type="protein sequence ID" value="MFC4826764.1"/>
    <property type="molecule type" value="Genomic_DNA"/>
</dbReference>
<evidence type="ECO:0000313" key="4">
    <source>
        <dbReference type="EMBL" id="MFC4826764.1"/>
    </source>
</evidence>
<comment type="caution">
    <text evidence="4">The sequence shown here is derived from an EMBL/GenBank/DDBJ whole genome shotgun (WGS) entry which is preliminary data.</text>
</comment>
<dbReference type="RefSeq" id="WP_254270755.1">
    <property type="nucleotide sequence ID" value="NZ_CP100403.1"/>
</dbReference>
<evidence type="ECO:0000313" key="5">
    <source>
        <dbReference type="Proteomes" id="UP001595945"/>
    </source>
</evidence>
<keyword evidence="1" id="KW-0805">Transcription regulation</keyword>
<dbReference type="AlphaFoldDB" id="A0ABD5Q7S6"/>
<dbReference type="Pfam" id="PF04967">
    <property type="entry name" value="HTH_10"/>
    <property type="match status" value="1"/>
</dbReference>
<reference evidence="4 5" key="1">
    <citation type="journal article" date="2019" name="Int. J. Syst. Evol. Microbiol.">
        <title>The Global Catalogue of Microorganisms (GCM) 10K type strain sequencing project: providing services to taxonomists for standard genome sequencing and annotation.</title>
        <authorList>
            <consortium name="The Broad Institute Genomics Platform"/>
            <consortium name="The Broad Institute Genome Sequencing Center for Infectious Disease"/>
            <person name="Wu L."/>
            <person name="Ma J."/>
        </authorList>
    </citation>
    <scope>NUCLEOTIDE SEQUENCE [LARGE SCALE GENOMIC DNA]</scope>
    <source>
        <strain evidence="4 5">XZYJ18</strain>
    </source>
</reference>
<protein>
    <submittedName>
        <fullName evidence="4">Helix-turn-helix domain-containing protein</fullName>
    </submittedName>
</protein>
<organism evidence="4 5">
    <name type="scientific">Halorussus aquaticus</name>
    <dbReference type="NCBI Taxonomy" id="2953748"/>
    <lineage>
        <taxon>Archaea</taxon>
        <taxon>Methanobacteriati</taxon>
        <taxon>Methanobacteriota</taxon>
        <taxon>Stenosarchaea group</taxon>
        <taxon>Halobacteria</taxon>
        <taxon>Halobacteriales</taxon>
        <taxon>Haladaptataceae</taxon>
        <taxon>Halorussus</taxon>
    </lineage>
</organism>
<feature type="domain" description="HTH bat-type" evidence="3">
    <location>
        <begin position="151"/>
        <end position="203"/>
    </location>
</feature>
<evidence type="ECO:0000259" key="3">
    <source>
        <dbReference type="Pfam" id="PF04967"/>
    </source>
</evidence>
<proteinExistence type="predicted"/>
<sequence length="207" mass="23318">MRQAVLSVDHETLAEYGFAVFQNAGLLDIEILSCEGPRGVSRIHVEEQLDEHRLDELKTIQWWECVADEGSKHVYLVEMNVAEQLDRVGVDADVMTRTEWAEVHSQGFSFEQTGSQEELSAMLADLQAAGQNITLEKLQDYRIQETPMDVLTDRQHEVLDVAYELGYYDVPRKSSTAEVAADLGVDDSTVSEHLQRAEHNLLESLLG</sequence>
<dbReference type="Proteomes" id="UP001595945">
    <property type="component" value="Unassembled WGS sequence"/>
</dbReference>
<accession>A0ABD5Q7S6</accession>
<keyword evidence="5" id="KW-1185">Reference proteome</keyword>
<dbReference type="PANTHER" id="PTHR34236">
    <property type="entry name" value="DIMETHYL SULFOXIDE REDUCTASE TRANSCRIPTIONAL ACTIVATOR"/>
    <property type="match status" value="1"/>
</dbReference>
<dbReference type="InterPro" id="IPR013324">
    <property type="entry name" value="RNA_pol_sigma_r3/r4-like"/>
</dbReference>
<name>A0ABD5Q7S6_9EURY</name>
<dbReference type="PANTHER" id="PTHR34236:SF1">
    <property type="entry name" value="DIMETHYL SULFOXIDE REDUCTASE TRANSCRIPTIONAL ACTIVATOR"/>
    <property type="match status" value="1"/>
</dbReference>
<dbReference type="GeneID" id="73047900"/>
<evidence type="ECO:0000256" key="2">
    <source>
        <dbReference type="ARBA" id="ARBA00023163"/>
    </source>
</evidence>
<evidence type="ECO:0000256" key="1">
    <source>
        <dbReference type="ARBA" id="ARBA00023015"/>
    </source>
</evidence>
<dbReference type="SUPFAM" id="SSF88659">
    <property type="entry name" value="Sigma3 and sigma4 domains of RNA polymerase sigma factors"/>
    <property type="match status" value="1"/>
</dbReference>